<dbReference type="InterPro" id="IPR051706">
    <property type="entry name" value="Glycosyltransferase_domain"/>
</dbReference>
<dbReference type="InterPro" id="IPR029044">
    <property type="entry name" value="Nucleotide-diphossugar_trans"/>
</dbReference>
<dbReference type="SUPFAM" id="SSF53448">
    <property type="entry name" value="Nucleotide-diphospho-sugar transferases"/>
    <property type="match status" value="1"/>
</dbReference>
<dbReference type="EMBL" id="MN740855">
    <property type="protein sequence ID" value="QHU15317.1"/>
    <property type="molecule type" value="Genomic_DNA"/>
</dbReference>
<dbReference type="InterPro" id="IPR007577">
    <property type="entry name" value="GlycoTrfase_DXD_sugar-bd_CS"/>
</dbReference>
<reference evidence="2" key="1">
    <citation type="journal article" date="2020" name="Nature">
        <title>Giant virus diversity and host interactions through global metagenomics.</title>
        <authorList>
            <person name="Schulz F."/>
            <person name="Roux S."/>
            <person name="Paez-Espino D."/>
            <person name="Jungbluth S."/>
            <person name="Walsh D.A."/>
            <person name="Denef V.J."/>
            <person name="McMahon K.D."/>
            <person name="Konstantinidis K.T."/>
            <person name="Eloe-Fadrosh E.A."/>
            <person name="Kyrpides N.C."/>
            <person name="Woyke T."/>
        </authorList>
    </citation>
    <scope>NUCLEOTIDE SEQUENCE</scope>
    <source>
        <strain evidence="2">GVMAG-S-1103017-68</strain>
    </source>
</reference>
<evidence type="ECO:0008006" key="3">
    <source>
        <dbReference type="Google" id="ProtNLM"/>
    </source>
</evidence>
<organism evidence="2">
    <name type="scientific">viral metagenome</name>
    <dbReference type="NCBI Taxonomy" id="1070528"/>
    <lineage>
        <taxon>unclassified sequences</taxon>
        <taxon>metagenomes</taxon>
        <taxon>organismal metagenomes</taxon>
    </lineage>
</organism>
<name>A0A6C0KEX3_9ZZZZ</name>
<dbReference type="GO" id="GO:0051999">
    <property type="term" value="P:mannosyl-inositol phosphorylceramide biosynthetic process"/>
    <property type="evidence" value="ECO:0007669"/>
    <property type="project" value="TreeGrafter"/>
</dbReference>
<sequence length="298" mass="34277">MHWVAVVAAVSVCILVLLLGVCLLGVGRLTINYNCDYCLGLKYALQSVVRKNMTQLTPGLQVDLKVVIAAGHMPWHDELPPSNAEVPKTILVTYKSRHALPHNVLPRLQQLNPEFLLTFMGDDDAVRFLEREYTPWHAERFRETPDGPIKADWLRLLYLVKHGGYYCDADMIPTAPLPVCESGGILVPYDGRSSDRNLLNPCFIGAAPRHPVMHNCVRLAEYVFRHNPYTYWGHSIVHLLSFVNFKMNFPIPRRLVEQWPVRWHSRDNQITSVDRSVVFFESRDPRYNQQTHKYTSCQ</sequence>
<evidence type="ECO:0000256" key="1">
    <source>
        <dbReference type="ARBA" id="ARBA00022679"/>
    </source>
</evidence>
<evidence type="ECO:0000313" key="2">
    <source>
        <dbReference type="EMBL" id="QHU15317.1"/>
    </source>
</evidence>
<protein>
    <recommendedName>
        <fullName evidence="3">Alpha 1,4-glycosyltransferase domain-containing protein</fullName>
    </recommendedName>
</protein>
<accession>A0A6C0KEX3</accession>
<proteinExistence type="predicted"/>
<dbReference type="PANTHER" id="PTHR32385:SF15">
    <property type="entry name" value="INOSITOL PHOSPHOCERAMIDE MANNOSYLTRANSFERASE 1"/>
    <property type="match status" value="1"/>
</dbReference>
<dbReference type="PANTHER" id="PTHR32385">
    <property type="entry name" value="MANNOSYL PHOSPHORYLINOSITOL CERAMIDE SYNTHASE"/>
    <property type="match status" value="1"/>
</dbReference>
<dbReference type="GO" id="GO:0000030">
    <property type="term" value="F:mannosyltransferase activity"/>
    <property type="evidence" value="ECO:0007669"/>
    <property type="project" value="TreeGrafter"/>
</dbReference>
<keyword evidence="1" id="KW-0808">Transferase</keyword>
<dbReference type="Gene3D" id="3.90.550.20">
    <property type="match status" value="1"/>
</dbReference>
<dbReference type="AlphaFoldDB" id="A0A6C0KEX3"/>
<dbReference type="GO" id="GO:0016020">
    <property type="term" value="C:membrane"/>
    <property type="evidence" value="ECO:0007669"/>
    <property type="project" value="GOC"/>
</dbReference>
<dbReference type="Pfam" id="PF04488">
    <property type="entry name" value="Gly_transf_sug"/>
    <property type="match status" value="1"/>
</dbReference>